<evidence type="ECO:0000313" key="1">
    <source>
        <dbReference type="EMBL" id="TIC80314.1"/>
    </source>
</evidence>
<evidence type="ECO:0008006" key="3">
    <source>
        <dbReference type="Google" id="ProtNLM"/>
    </source>
</evidence>
<dbReference type="AlphaFoldDB" id="A0A4T0UNG3"/>
<dbReference type="EMBL" id="STGJ01000014">
    <property type="protein sequence ID" value="TIC80314.1"/>
    <property type="molecule type" value="Genomic_DNA"/>
</dbReference>
<name>A0A4T0UNG3_9NEIS</name>
<gene>
    <name evidence="1" type="ORF">E5K04_12475</name>
</gene>
<accession>A0A4T0UNG3</accession>
<dbReference type="RefSeq" id="WP_136554587.1">
    <property type="nucleotide sequence ID" value="NZ_STGJ01000014.1"/>
</dbReference>
<protein>
    <recommendedName>
        <fullName evidence="3">YbjN domain-containing protein</fullName>
    </recommendedName>
</protein>
<keyword evidence="2" id="KW-1185">Reference proteome</keyword>
<proteinExistence type="predicted"/>
<organism evidence="1 2">
    <name type="scientific">Crenobacter intestini</name>
    <dbReference type="NCBI Taxonomy" id="2563443"/>
    <lineage>
        <taxon>Bacteria</taxon>
        <taxon>Pseudomonadati</taxon>
        <taxon>Pseudomonadota</taxon>
        <taxon>Betaproteobacteria</taxon>
        <taxon>Neisseriales</taxon>
        <taxon>Neisseriaceae</taxon>
        <taxon>Crenobacter</taxon>
    </lineage>
</organism>
<dbReference type="Proteomes" id="UP000308891">
    <property type="component" value="Unassembled WGS sequence"/>
</dbReference>
<comment type="caution">
    <text evidence="1">The sequence shown here is derived from an EMBL/GenBank/DDBJ whole genome shotgun (WGS) entry which is preliminary data.</text>
</comment>
<reference evidence="1 2" key="1">
    <citation type="submission" date="2019-04" db="EMBL/GenBank/DDBJ databases">
        <title>Crenobacter sp. nov.</title>
        <authorList>
            <person name="Shi S."/>
        </authorList>
    </citation>
    <scope>NUCLEOTIDE SEQUENCE [LARGE SCALE GENOMIC DNA]</scope>
    <source>
        <strain evidence="1 2">GY 70310</strain>
    </source>
</reference>
<evidence type="ECO:0000313" key="2">
    <source>
        <dbReference type="Proteomes" id="UP000308891"/>
    </source>
</evidence>
<sequence length="174" mass="18688">MANAITAANETARLPLGQALYAYGQTLGTEHPDYVESASEGMASLCFTVQGDPWVLKAYVQSDEADRELAVILVTPFEVADEHLDAAYRLAGLINAEQRVPGTLLLVGGRFQLTQRLHLAQLALDPALIDSMLGPLCALFHHWADELDALAEGVSSADALYAAGSARPFHEGHF</sequence>